<sequence length="292" mass="33528">MAGTLLCKDIKTQDTSKRFLTAKNEKVKKITILLTLVAVTFCLCMKAQKDENGKYAKLVWSDEFNYTGLPDDSKWGYDVGGNGWGNNEKQFYTDKRLENASVKNGVLSITAIKEDHNGSKYTSARLVSKNKGDWKYGRFEIKAKLPKGLGVWPAIWMLPTDWKYGGWPESGEIDIMEHVGYLPDSVFGTVHTEAYNHVIGTQKGTKTSRKDLSEAFHVYTLEWSENEIRIFVDKEHYFTFQNEKKTYKEWPFDQPFHLLLNMAIGGNWGGKMGIDDSIFPQTMEVDWVRVYQ</sequence>
<evidence type="ECO:0000313" key="3">
    <source>
        <dbReference type="EMBL" id="RZS74715.1"/>
    </source>
</evidence>
<evidence type="ECO:0000313" key="4">
    <source>
        <dbReference type="Proteomes" id="UP000293874"/>
    </source>
</evidence>
<dbReference type="PANTHER" id="PTHR10963:SF55">
    <property type="entry name" value="GLYCOSIDE HYDROLASE FAMILY 16 PROTEIN"/>
    <property type="match status" value="1"/>
</dbReference>
<dbReference type="InterPro" id="IPR050546">
    <property type="entry name" value="Glycosyl_Hydrlase_16"/>
</dbReference>
<gene>
    <name evidence="3" type="ORF">EV199_0566</name>
</gene>
<dbReference type="GO" id="GO:0005975">
    <property type="term" value="P:carbohydrate metabolic process"/>
    <property type="evidence" value="ECO:0007669"/>
    <property type="project" value="InterPro"/>
</dbReference>
<dbReference type="InterPro" id="IPR013320">
    <property type="entry name" value="ConA-like_dom_sf"/>
</dbReference>
<dbReference type="SUPFAM" id="SSF49899">
    <property type="entry name" value="Concanavalin A-like lectins/glucanases"/>
    <property type="match status" value="1"/>
</dbReference>
<reference evidence="3 4" key="1">
    <citation type="submission" date="2019-02" db="EMBL/GenBank/DDBJ databases">
        <title>Genomic Encyclopedia of Type Strains, Phase IV (KMG-IV): sequencing the most valuable type-strain genomes for metagenomic binning, comparative biology and taxonomic classification.</title>
        <authorList>
            <person name="Goeker M."/>
        </authorList>
    </citation>
    <scope>NUCLEOTIDE SEQUENCE [LARGE SCALE GENOMIC DNA]</scope>
    <source>
        <strain evidence="3 4">DSM 18116</strain>
    </source>
</reference>
<feature type="domain" description="GH16" evidence="2">
    <location>
        <begin position="62"/>
        <end position="292"/>
    </location>
</feature>
<dbReference type="Proteomes" id="UP000293874">
    <property type="component" value="Unassembled WGS sequence"/>
</dbReference>
<accession>A0A4Q7N319</accession>
<dbReference type="GO" id="GO:0004553">
    <property type="term" value="F:hydrolase activity, hydrolyzing O-glycosyl compounds"/>
    <property type="evidence" value="ECO:0007669"/>
    <property type="project" value="InterPro"/>
</dbReference>
<comment type="similarity">
    <text evidence="1">Belongs to the glycosyl hydrolase 16 family.</text>
</comment>
<name>A0A4Q7N319_9BACT</name>
<evidence type="ECO:0000259" key="2">
    <source>
        <dbReference type="PROSITE" id="PS51762"/>
    </source>
</evidence>
<evidence type="ECO:0000256" key="1">
    <source>
        <dbReference type="ARBA" id="ARBA00006865"/>
    </source>
</evidence>
<keyword evidence="3" id="KW-0378">Hydrolase</keyword>
<protein>
    <submittedName>
        <fullName evidence="3">Glycosyl hydrolase family 16</fullName>
    </submittedName>
</protein>
<keyword evidence="4" id="KW-1185">Reference proteome</keyword>
<dbReference type="Pfam" id="PF00722">
    <property type="entry name" value="Glyco_hydro_16"/>
    <property type="match status" value="1"/>
</dbReference>
<dbReference type="Gene3D" id="2.60.120.200">
    <property type="match status" value="1"/>
</dbReference>
<dbReference type="InterPro" id="IPR000757">
    <property type="entry name" value="Beta-glucanase-like"/>
</dbReference>
<dbReference type="AlphaFoldDB" id="A0A4Q7N319"/>
<dbReference type="EMBL" id="SGXA01000001">
    <property type="protein sequence ID" value="RZS74715.1"/>
    <property type="molecule type" value="Genomic_DNA"/>
</dbReference>
<dbReference type="PANTHER" id="PTHR10963">
    <property type="entry name" value="GLYCOSYL HYDROLASE-RELATED"/>
    <property type="match status" value="1"/>
</dbReference>
<proteinExistence type="inferred from homology"/>
<dbReference type="CDD" id="cd08023">
    <property type="entry name" value="GH16_laminarinase_like"/>
    <property type="match status" value="1"/>
</dbReference>
<dbReference type="PROSITE" id="PS51762">
    <property type="entry name" value="GH16_2"/>
    <property type="match status" value="1"/>
</dbReference>
<comment type="caution">
    <text evidence="3">The sequence shown here is derived from an EMBL/GenBank/DDBJ whole genome shotgun (WGS) entry which is preliminary data.</text>
</comment>
<organism evidence="3 4">
    <name type="scientific">Pseudobacter ginsenosidimutans</name>
    <dbReference type="NCBI Taxonomy" id="661488"/>
    <lineage>
        <taxon>Bacteria</taxon>
        <taxon>Pseudomonadati</taxon>
        <taxon>Bacteroidota</taxon>
        <taxon>Chitinophagia</taxon>
        <taxon>Chitinophagales</taxon>
        <taxon>Chitinophagaceae</taxon>
        <taxon>Pseudobacter</taxon>
    </lineage>
</organism>